<dbReference type="InterPro" id="IPR004753">
    <property type="entry name" value="MreB"/>
</dbReference>
<keyword evidence="4" id="KW-0067">ATP-binding</keyword>
<evidence type="ECO:0000256" key="3">
    <source>
        <dbReference type="ARBA" id="ARBA00022741"/>
    </source>
</evidence>
<evidence type="ECO:0000256" key="1">
    <source>
        <dbReference type="ARBA" id="ARBA00004496"/>
    </source>
</evidence>
<dbReference type="AlphaFoldDB" id="A0A2M8KM97"/>
<dbReference type="Proteomes" id="UP000231434">
    <property type="component" value="Unassembled WGS sequence"/>
</dbReference>
<dbReference type="GO" id="GO:0008360">
    <property type="term" value="P:regulation of cell shape"/>
    <property type="evidence" value="ECO:0007669"/>
    <property type="project" value="UniProtKB-KW"/>
</dbReference>
<evidence type="ECO:0000313" key="7">
    <source>
        <dbReference type="EMBL" id="PJE61056.1"/>
    </source>
</evidence>
<dbReference type="Pfam" id="PF06723">
    <property type="entry name" value="MreB_Mbl"/>
    <property type="match status" value="1"/>
</dbReference>
<sequence>MFNFIENLKKLQRSFLTPFDVYFDFGTTNTRIAIKDRGVVLRQPTVIGLNTKTKEYIFFGNEAKKIIGKTPDFIQIIHPIVNSIISNFDAQLVLIEYLFSKSVKIYLNNFRLLKPFLRAIAAVPYSATEIEKKAVEEVLFKLNFSSVFLIEKPVANAAGVSGDILSHHPILIVDLGGGLIEAAIISGGGIVSEKTLRTAGEGFGQILANYLYLKHGIILGDATCDLVKTSLLNFQNEEKIMTVRGKSLETGLPKSIRLKSSEIKEALFTSMTQIIDIIKELMEIAQPEIVDEIYTQGVVLTGGLANVKGIETFIAKEIKIKVNIATNPSDVTINGIINIGKNQDQLSKLTISPI</sequence>
<accession>A0A2M8KM97</accession>
<dbReference type="EMBL" id="PFEB01000009">
    <property type="protein sequence ID" value="PJE61056.1"/>
    <property type="molecule type" value="Genomic_DNA"/>
</dbReference>
<evidence type="ECO:0000256" key="5">
    <source>
        <dbReference type="ARBA" id="ARBA00022960"/>
    </source>
</evidence>
<reference evidence="8" key="1">
    <citation type="submission" date="2017-09" db="EMBL/GenBank/DDBJ databases">
        <title>Depth-based differentiation of microbial function through sediment-hosted aquifers and enrichment of novel symbionts in the deep terrestrial subsurface.</title>
        <authorList>
            <person name="Probst A.J."/>
            <person name="Ladd B."/>
            <person name="Jarett J.K."/>
            <person name="Geller-Mcgrath D.E."/>
            <person name="Sieber C.M.K."/>
            <person name="Emerson J.B."/>
            <person name="Anantharaman K."/>
            <person name="Thomas B.C."/>
            <person name="Malmstrom R."/>
            <person name="Stieglmeier M."/>
            <person name="Klingl A."/>
            <person name="Woyke T."/>
            <person name="Ryan C.M."/>
            <person name="Banfield J.F."/>
        </authorList>
    </citation>
    <scope>NUCLEOTIDE SEQUENCE [LARGE SCALE GENOMIC DNA]</scope>
</reference>
<dbReference type="GO" id="GO:0000902">
    <property type="term" value="P:cell morphogenesis"/>
    <property type="evidence" value="ECO:0007669"/>
    <property type="project" value="InterPro"/>
</dbReference>
<dbReference type="PRINTS" id="PR01652">
    <property type="entry name" value="SHAPEPROTEIN"/>
</dbReference>
<name>A0A2M8KM97_9BACT</name>
<comment type="caution">
    <text evidence="7">The sequence shown here is derived from an EMBL/GenBank/DDBJ whole genome shotgun (WGS) entry which is preliminary data.</text>
</comment>
<evidence type="ECO:0000313" key="8">
    <source>
        <dbReference type="Proteomes" id="UP000231434"/>
    </source>
</evidence>
<gene>
    <name evidence="7" type="ORF">COU86_00985</name>
</gene>
<evidence type="ECO:0000256" key="2">
    <source>
        <dbReference type="ARBA" id="ARBA00022490"/>
    </source>
</evidence>
<dbReference type="InterPro" id="IPR056546">
    <property type="entry name" value="MreB_MamK-like"/>
</dbReference>
<organism evidence="7 8">
    <name type="scientific">Candidatus Roizmanbacteria bacterium CG10_big_fil_rev_8_21_14_0_10_36_26</name>
    <dbReference type="NCBI Taxonomy" id="1974851"/>
    <lineage>
        <taxon>Bacteria</taxon>
        <taxon>Candidatus Roizmaniibacteriota</taxon>
    </lineage>
</organism>
<evidence type="ECO:0000256" key="4">
    <source>
        <dbReference type="ARBA" id="ARBA00022840"/>
    </source>
</evidence>
<dbReference type="Gene3D" id="3.30.420.40">
    <property type="match status" value="2"/>
</dbReference>
<comment type="similarity">
    <text evidence="6">Belongs to the FtsA/MreB family.</text>
</comment>
<dbReference type="GO" id="GO:0005737">
    <property type="term" value="C:cytoplasm"/>
    <property type="evidence" value="ECO:0007669"/>
    <property type="project" value="UniProtKB-SubCell"/>
</dbReference>
<keyword evidence="5" id="KW-0133">Cell shape</keyword>
<dbReference type="PANTHER" id="PTHR42749:SF1">
    <property type="entry name" value="CELL SHAPE-DETERMINING PROTEIN MREB"/>
    <property type="match status" value="1"/>
</dbReference>
<evidence type="ECO:0008006" key="9">
    <source>
        <dbReference type="Google" id="ProtNLM"/>
    </source>
</evidence>
<protein>
    <recommendedName>
        <fullName evidence="9">Cell shape-determining protein MreB</fullName>
    </recommendedName>
</protein>
<dbReference type="GO" id="GO:0005524">
    <property type="term" value="F:ATP binding"/>
    <property type="evidence" value="ECO:0007669"/>
    <property type="project" value="UniProtKB-KW"/>
</dbReference>
<comment type="subcellular location">
    <subcellularLocation>
        <location evidence="1">Cytoplasm</location>
    </subcellularLocation>
</comment>
<keyword evidence="3" id="KW-0547">Nucleotide-binding</keyword>
<dbReference type="InterPro" id="IPR043129">
    <property type="entry name" value="ATPase_NBD"/>
</dbReference>
<dbReference type="PANTHER" id="PTHR42749">
    <property type="entry name" value="CELL SHAPE-DETERMINING PROTEIN MREB"/>
    <property type="match status" value="1"/>
</dbReference>
<keyword evidence="2" id="KW-0963">Cytoplasm</keyword>
<dbReference type="SUPFAM" id="SSF53067">
    <property type="entry name" value="Actin-like ATPase domain"/>
    <property type="match status" value="2"/>
</dbReference>
<proteinExistence type="inferred from homology"/>
<evidence type="ECO:0000256" key="6">
    <source>
        <dbReference type="ARBA" id="ARBA00023458"/>
    </source>
</evidence>